<keyword evidence="5" id="KW-0812">Transmembrane</keyword>
<keyword evidence="1" id="KW-0808">Transferase</keyword>
<accession>A0A286RD18</accession>
<dbReference type="CDD" id="cd14014">
    <property type="entry name" value="STKc_PknB_like"/>
    <property type="match status" value="1"/>
</dbReference>
<dbReference type="PANTHER" id="PTHR43289">
    <property type="entry name" value="MITOGEN-ACTIVATED PROTEIN KINASE KINASE KINASE 20-RELATED"/>
    <property type="match status" value="1"/>
</dbReference>
<dbReference type="InterPro" id="IPR018247">
    <property type="entry name" value="EF_Hand_1_Ca_BS"/>
</dbReference>
<dbReference type="Pfam" id="PF00069">
    <property type="entry name" value="Pkinase"/>
    <property type="match status" value="1"/>
</dbReference>
<dbReference type="InterPro" id="IPR008271">
    <property type="entry name" value="Ser/Thr_kinase_AS"/>
</dbReference>
<evidence type="ECO:0000256" key="4">
    <source>
        <dbReference type="ARBA" id="ARBA00022840"/>
    </source>
</evidence>
<dbReference type="PANTHER" id="PTHR43289:SF6">
    <property type="entry name" value="SERINE_THREONINE-PROTEIN KINASE NEKL-3"/>
    <property type="match status" value="1"/>
</dbReference>
<dbReference type="RefSeq" id="WP_095414345.1">
    <property type="nucleotide sequence ID" value="NZ_CP018477.1"/>
</dbReference>
<evidence type="ECO:0000313" key="7">
    <source>
        <dbReference type="EMBL" id="ASV73864.1"/>
    </source>
</evidence>
<evidence type="ECO:0000256" key="5">
    <source>
        <dbReference type="SAM" id="Phobius"/>
    </source>
</evidence>
<dbReference type="InterPro" id="IPR011009">
    <property type="entry name" value="Kinase-like_dom_sf"/>
</dbReference>
<gene>
    <name evidence="7" type="ORF">THTE_1262</name>
</gene>
<dbReference type="PROSITE" id="PS00108">
    <property type="entry name" value="PROTEIN_KINASE_ST"/>
    <property type="match status" value="1"/>
</dbReference>
<evidence type="ECO:0000256" key="2">
    <source>
        <dbReference type="ARBA" id="ARBA00022741"/>
    </source>
</evidence>
<dbReference type="PROSITE" id="PS00018">
    <property type="entry name" value="EF_HAND_1"/>
    <property type="match status" value="1"/>
</dbReference>
<dbReference type="SMART" id="SM00220">
    <property type="entry name" value="S_TKc"/>
    <property type="match status" value="1"/>
</dbReference>
<evidence type="ECO:0000256" key="1">
    <source>
        <dbReference type="ARBA" id="ARBA00022679"/>
    </source>
</evidence>
<keyword evidence="8" id="KW-1185">Reference proteome</keyword>
<keyword evidence="5" id="KW-1133">Transmembrane helix</keyword>
<keyword evidence="4" id="KW-0067">ATP-binding</keyword>
<dbReference type="Gene3D" id="3.40.50.1460">
    <property type="match status" value="1"/>
</dbReference>
<dbReference type="Proteomes" id="UP000215086">
    <property type="component" value="Chromosome"/>
</dbReference>
<keyword evidence="5" id="KW-0472">Membrane</keyword>
<dbReference type="GO" id="GO:0005524">
    <property type="term" value="F:ATP binding"/>
    <property type="evidence" value="ECO:0007669"/>
    <property type="project" value="UniProtKB-KW"/>
</dbReference>
<keyword evidence="2" id="KW-0547">Nucleotide-binding</keyword>
<dbReference type="OrthoDB" id="243713at2"/>
<reference evidence="7 8" key="1">
    <citation type="journal article" name="Front. Microbiol.">
        <title>Sugar Metabolism of the First Thermophilic Planctomycete Thermogutta terrifontis: Comparative Genomic and Transcriptomic Approaches.</title>
        <authorList>
            <person name="Elcheninov A.G."/>
            <person name="Menzel P."/>
            <person name="Gudbergsdottir S.R."/>
            <person name="Slesarev A.I."/>
            <person name="Kadnikov V.V."/>
            <person name="Krogh A."/>
            <person name="Bonch-Osmolovskaya E.A."/>
            <person name="Peng X."/>
            <person name="Kublanov I.V."/>
        </authorList>
    </citation>
    <scope>NUCLEOTIDE SEQUENCE [LARGE SCALE GENOMIC DNA]</scope>
    <source>
        <strain evidence="7 8">R1</strain>
    </source>
</reference>
<evidence type="ECO:0000256" key="3">
    <source>
        <dbReference type="ARBA" id="ARBA00022777"/>
    </source>
</evidence>
<dbReference type="KEGG" id="ttf:THTE_1262"/>
<evidence type="ECO:0000313" key="8">
    <source>
        <dbReference type="Proteomes" id="UP000215086"/>
    </source>
</evidence>
<feature type="domain" description="Protein kinase" evidence="6">
    <location>
        <begin position="7"/>
        <end position="274"/>
    </location>
</feature>
<dbReference type="InterPro" id="IPR000719">
    <property type="entry name" value="Prot_kinase_dom"/>
</dbReference>
<evidence type="ECO:0000259" key="6">
    <source>
        <dbReference type="PROSITE" id="PS50011"/>
    </source>
</evidence>
<dbReference type="Gene3D" id="1.10.510.10">
    <property type="entry name" value="Transferase(Phosphotransferase) domain 1"/>
    <property type="match status" value="1"/>
</dbReference>
<dbReference type="EMBL" id="CP018477">
    <property type="protein sequence ID" value="ASV73864.1"/>
    <property type="molecule type" value="Genomic_DNA"/>
</dbReference>
<feature type="transmembrane region" description="Helical" evidence="5">
    <location>
        <begin position="300"/>
        <end position="321"/>
    </location>
</feature>
<name>A0A286RD18_9BACT</name>
<keyword evidence="7" id="KW-0723">Serine/threonine-protein kinase</keyword>
<dbReference type="GO" id="GO:0004674">
    <property type="term" value="F:protein serine/threonine kinase activity"/>
    <property type="evidence" value="ECO:0007669"/>
    <property type="project" value="UniProtKB-KW"/>
</dbReference>
<dbReference type="Gene3D" id="3.30.200.20">
    <property type="entry name" value="Phosphorylase Kinase, domain 1"/>
    <property type="match status" value="1"/>
</dbReference>
<dbReference type="AlphaFoldDB" id="A0A286RD18"/>
<proteinExistence type="predicted"/>
<dbReference type="SUPFAM" id="SSF56112">
    <property type="entry name" value="Protein kinase-like (PK-like)"/>
    <property type="match status" value="1"/>
</dbReference>
<sequence>MGQASRYDIVGTIATGDFATVYRGRDRELGRDVAIKEIHPHFRRDPKQLERYWKEAQLLATLQHPNIITIYDVVRPRGWLILELMRGSLQASAQKGPIDLDFLREILIDSLQALDFLHTNGIIHGDIKPSNLLLDSRGRVKLGDFGLARRATDEHGSLLKGTTKYMAPELISAQFGPVGPASDLYSLGFTAYELMCGPDFELLFPTLSTFGRDRQIAWMMWHASPDQKLPPIHRVLEGVPEDLAQVVDRLVVKDQQQRLGSAREALALLKAPQVSVPASISGERAEPSEEELKQQRQKRLMRIIAGVAVACSLLVSILMLLPERSPPPAPPPAVAPVQGRLEAVLLDARRLIIDHDGQGKEEREIRSWDEVIINDKKSLLRDLQPGDLITITVYRDEQGRQVQRIEAIRPERLIGQIEAVSPEQGTITVAREPEGEKVVLRVPRGTPVTLNGQPTFQGQKLEYTQLRSGDRVELYYQREGPEFVVREVAAFRVVQMKGIVREVDVKNARLTVESDAAGQVVTLPWSENCVVTLNGQANVGGQILRPADLRVNDQVEIEHDTRIRRVDAYRVLGVAGVIERVHFDAGSIDVILSQDQKSMQFLVPPTCEITLAGEPAQLADLRAGDKVDIQHDTPDGRIARALKITVVRPEDRRRFALLVAVGEFDDESLPDVPVLSTGIQKFADVLIRRGAFPRNQTLVLSNPSRVRWEQALTAFLKDVPSEGEVVVCYSGIAIRDASKRVYLLCRDSSVNRLAETALPIQTLADALEKCSASKKLLILDVSPAGVQISGDVVSAEEALQAVQGPPGRAAFRTVTAVAATASGQGVVTNQEGSATVAALMEAYRGAADENRDGHIDAGELYAFLTRQLPQIAGTSQSPRLLLPDNRPSRLTEEAKNALRSLGAMLLQDNLDARVVNDTYRTALKLAGKEPEPALLYGLLQIKMAQFSEAERVFEPLKLERPEELVSYLALAWTKLFRRDYNGGVGEMLALASHWESSQVKPKPGLIVTVLNGPEVFHFLGQLREYAARVGEGSERPPDSLFQKLDDKVQELGEPLTSAYQQGREQSRQILDRFDEQLARAPDPATQVKIRYERRQLGRYASFPFESLSRQILSGLDR</sequence>
<organism evidence="7 8">
    <name type="scientific">Thermogutta terrifontis</name>
    <dbReference type="NCBI Taxonomy" id="1331910"/>
    <lineage>
        <taxon>Bacteria</taxon>
        <taxon>Pseudomonadati</taxon>
        <taxon>Planctomycetota</taxon>
        <taxon>Planctomycetia</taxon>
        <taxon>Pirellulales</taxon>
        <taxon>Thermoguttaceae</taxon>
        <taxon>Thermogutta</taxon>
    </lineage>
</organism>
<protein>
    <submittedName>
        <fullName evidence="7">Serine/threonine protein kinase</fullName>
    </submittedName>
</protein>
<keyword evidence="3 7" id="KW-0418">Kinase</keyword>
<dbReference type="PROSITE" id="PS50011">
    <property type="entry name" value="PROTEIN_KINASE_DOM"/>
    <property type="match status" value="1"/>
</dbReference>